<dbReference type="Pfam" id="PF01281">
    <property type="entry name" value="Ribosomal_L9_N"/>
    <property type="match status" value="1"/>
</dbReference>
<dbReference type="Gene3D" id="3.40.5.10">
    <property type="entry name" value="Ribosomal protein L9, N-terminal domain"/>
    <property type="match status" value="1"/>
</dbReference>
<evidence type="ECO:0000259" key="10">
    <source>
        <dbReference type="Pfam" id="PF01281"/>
    </source>
</evidence>
<keyword evidence="5" id="KW-0496">Mitochondrion</keyword>
<comment type="subcellular location">
    <subcellularLocation>
        <location evidence="1">Mitochondrion</location>
    </subcellularLocation>
</comment>
<sequence>MEFLCKALLDAVGPQEGAAGRTEGFFVPCDPESTVIVERWWKVPLSREGKPPRLHPRRHKVFKFVEDTKHSSNVNLELILTQNVAKLGSRGDVVFVKKSLGRNKLLPEGLAVYASPENKALFEQEKERLLEKPEERVQTQTGELTVAFLKKCHLTVYMRTDLTYQLNKDIVCRQMLQKLGVFVPPHALTLPEEPITTLGEYWCDITVNGIDTVRIPMSVVSFETQLGRKNKHSLKKQSLHAETKDEESKS</sequence>
<dbReference type="Pfam" id="PF22078">
    <property type="entry name" value="Ribosomal_bL9m_C"/>
    <property type="match status" value="1"/>
</dbReference>
<evidence type="ECO:0000313" key="14">
    <source>
        <dbReference type="Proteomes" id="UP000886611"/>
    </source>
</evidence>
<evidence type="ECO:0000256" key="8">
    <source>
        <dbReference type="ARBA" id="ARBA00035381"/>
    </source>
</evidence>
<feature type="non-terminal residue" evidence="13">
    <location>
        <position position="1"/>
    </location>
</feature>
<dbReference type="GO" id="GO:0006412">
    <property type="term" value="P:translation"/>
    <property type="evidence" value="ECO:0007669"/>
    <property type="project" value="InterPro"/>
</dbReference>
<dbReference type="EMBL" id="JAATIS010004040">
    <property type="protein sequence ID" value="KAG2462937.1"/>
    <property type="molecule type" value="Genomic_DNA"/>
</dbReference>
<proteinExistence type="inferred from homology"/>
<evidence type="ECO:0000256" key="5">
    <source>
        <dbReference type="ARBA" id="ARBA00023128"/>
    </source>
</evidence>
<dbReference type="Proteomes" id="UP000886611">
    <property type="component" value="Unassembled WGS sequence"/>
</dbReference>
<evidence type="ECO:0000256" key="4">
    <source>
        <dbReference type="ARBA" id="ARBA00022980"/>
    </source>
</evidence>
<evidence type="ECO:0000256" key="6">
    <source>
        <dbReference type="ARBA" id="ARBA00023274"/>
    </source>
</evidence>
<feature type="compositionally biased region" description="Basic and acidic residues" evidence="9">
    <location>
        <begin position="239"/>
        <end position="250"/>
    </location>
</feature>
<keyword evidence="4" id="KW-0689">Ribosomal protein</keyword>
<evidence type="ECO:0000259" key="12">
    <source>
        <dbReference type="Pfam" id="PF25131"/>
    </source>
</evidence>
<dbReference type="InterPro" id="IPR056864">
    <property type="entry name" value="MRP-L9_N"/>
</dbReference>
<feature type="region of interest" description="Disordered" evidence="9">
    <location>
        <begin position="231"/>
        <end position="250"/>
    </location>
</feature>
<feature type="non-terminal residue" evidence="13">
    <location>
        <position position="250"/>
    </location>
</feature>
<gene>
    <name evidence="13" type="primary">Mrpl9</name>
    <name evidence="13" type="ORF">GTO96_0000432</name>
</gene>
<dbReference type="GO" id="GO:0005840">
    <property type="term" value="C:ribosome"/>
    <property type="evidence" value="ECO:0007669"/>
    <property type="project" value="UniProtKB-KW"/>
</dbReference>
<evidence type="ECO:0000313" key="13">
    <source>
        <dbReference type="EMBL" id="KAG2462937.1"/>
    </source>
</evidence>
<evidence type="ECO:0000256" key="2">
    <source>
        <dbReference type="ARBA" id="ARBA00010605"/>
    </source>
</evidence>
<dbReference type="InterPro" id="IPR009027">
    <property type="entry name" value="Ribosomal_bL9/RNase_H1_N"/>
</dbReference>
<dbReference type="InterPro" id="IPR020070">
    <property type="entry name" value="Ribosomal_bL9_N"/>
</dbReference>
<dbReference type="SUPFAM" id="SSF55658">
    <property type="entry name" value="L9 N-domain-like"/>
    <property type="match status" value="1"/>
</dbReference>
<keyword evidence="14" id="KW-1185">Reference proteome</keyword>
<comment type="caution">
    <text evidence="13">The sequence shown here is derived from an EMBL/GenBank/DDBJ whole genome shotgun (WGS) entry which is preliminary data.</text>
</comment>
<dbReference type="Pfam" id="PF25131">
    <property type="entry name" value="bL9m_N"/>
    <property type="match status" value="1"/>
</dbReference>
<dbReference type="GO" id="GO:1990904">
    <property type="term" value="C:ribonucleoprotein complex"/>
    <property type="evidence" value="ECO:0007669"/>
    <property type="project" value="UniProtKB-KW"/>
</dbReference>
<dbReference type="GO" id="GO:0003735">
    <property type="term" value="F:structural constituent of ribosome"/>
    <property type="evidence" value="ECO:0007669"/>
    <property type="project" value="InterPro"/>
</dbReference>
<organism evidence="13 14">
    <name type="scientific">Polypterus senegalus</name>
    <name type="common">Senegal bichir</name>
    <dbReference type="NCBI Taxonomy" id="55291"/>
    <lineage>
        <taxon>Eukaryota</taxon>
        <taxon>Metazoa</taxon>
        <taxon>Chordata</taxon>
        <taxon>Craniata</taxon>
        <taxon>Vertebrata</taxon>
        <taxon>Euteleostomi</taxon>
        <taxon>Actinopterygii</taxon>
        <taxon>Polypteriformes</taxon>
        <taxon>Polypteridae</taxon>
        <taxon>Polypterus</taxon>
    </lineage>
</organism>
<dbReference type="InterPro" id="IPR036935">
    <property type="entry name" value="Ribosomal_bL9_N_sf"/>
</dbReference>
<dbReference type="InterPro" id="IPR000244">
    <property type="entry name" value="Ribosomal_bL9"/>
</dbReference>
<name>A0A8X7X746_POLSE</name>
<evidence type="ECO:0000256" key="3">
    <source>
        <dbReference type="ARBA" id="ARBA00022946"/>
    </source>
</evidence>
<dbReference type="AlphaFoldDB" id="A0A8X7X746"/>
<dbReference type="InterPro" id="IPR054302">
    <property type="entry name" value="Ribosomal_bL9m_C"/>
</dbReference>
<keyword evidence="6" id="KW-0687">Ribonucleoprotein</keyword>
<accession>A0A8X7X746</accession>
<evidence type="ECO:0000256" key="9">
    <source>
        <dbReference type="SAM" id="MobiDB-lite"/>
    </source>
</evidence>
<protein>
    <recommendedName>
        <fullName evidence="7">Large ribosomal subunit protein bL9m</fullName>
    </recommendedName>
    <alternativeName>
        <fullName evidence="8">39S ribosomal protein L9, mitochondrial</fullName>
    </alternativeName>
</protein>
<dbReference type="PANTHER" id="PTHR21368">
    <property type="entry name" value="50S RIBOSOMAL PROTEIN L9"/>
    <property type="match status" value="1"/>
</dbReference>
<feature type="domain" description="Ribosomal protein L9" evidence="10">
    <location>
        <begin position="77"/>
        <end position="121"/>
    </location>
</feature>
<reference evidence="13 14" key="1">
    <citation type="journal article" date="2021" name="Cell">
        <title>Tracing the genetic footprints of vertebrate landing in non-teleost ray-finned fishes.</title>
        <authorList>
            <person name="Bi X."/>
            <person name="Wang K."/>
            <person name="Yang L."/>
            <person name="Pan H."/>
            <person name="Jiang H."/>
            <person name="Wei Q."/>
            <person name="Fang M."/>
            <person name="Yu H."/>
            <person name="Zhu C."/>
            <person name="Cai Y."/>
            <person name="He Y."/>
            <person name="Gan X."/>
            <person name="Zeng H."/>
            <person name="Yu D."/>
            <person name="Zhu Y."/>
            <person name="Jiang H."/>
            <person name="Qiu Q."/>
            <person name="Yang H."/>
            <person name="Zhang Y.E."/>
            <person name="Wang W."/>
            <person name="Zhu M."/>
            <person name="He S."/>
            <person name="Zhang G."/>
        </authorList>
    </citation>
    <scope>NUCLEOTIDE SEQUENCE [LARGE SCALE GENOMIC DNA]</scope>
    <source>
        <strain evidence="13">Bchr_013</strain>
    </source>
</reference>
<dbReference type="GO" id="GO:0005739">
    <property type="term" value="C:mitochondrion"/>
    <property type="evidence" value="ECO:0007669"/>
    <property type="project" value="UniProtKB-SubCell"/>
</dbReference>
<feature type="domain" description="Large ribosomal subunit protein bL9m N-terminal" evidence="12">
    <location>
        <begin position="35"/>
        <end position="67"/>
    </location>
</feature>
<evidence type="ECO:0000256" key="7">
    <source>
        <dbReference type="ARBA" id="ARBA00035194"/>
    </source>
</evidence>
<comment type="similarity">
    <text evidence="2">Belongs to the bacterial ribosomal protein bL9 family.</text>
</comment>
<dbReference type="FunFam" id="3.40.5.10:FF:000005">
    <property type="entry name" value="39S ribosomal protein L9, mitochondrial"/>
    <property type="match status" value="1"/>
</dbReference>
<keyword evidence="3" id="KW-0809">Transit peptide</keyword>
<evidence type="ECO:0000256" key="1">
    <source>
        <dbReference type="ARBA" id="ARBA00004173"/>
    </source>
</evidence>
<evidence type="ECO:0000259" key="11">
    <source>
        <dbReference type="Pfam" id="PF22078"/>
    </source>
</evidence>
<feature type="domain" description="Large ribosomal subunit protein bL9m C-terminal" evidence="11">
    <location>
        <begin position="135"/>
        <end position="220"/>
    </location>
</feature>